<comment type="caution">
    <text evidence="1">The sequence shown here is derived from an EMBL/GenBank/DDBJ whole genome shotgun (WGS) entry which is preliminary data.</text>
</comment>
<dbReference type="Gene3D" id="3.10.450.50">
    <property type="match status" value="1"/>
</dbReference>
<protein>
    <recommendedName>
        <fullName evidence="3">Pathogen-related protein</fullName>
    </recommendedName>
</protein>
<proteinExistence type="predicted"/>
<evidence type="ECO:0008006" key="3">
    <source>
        <dbReference type="Google" id="ProtNLM"/>
    </source>
</evidence>
<dbReference type="Proteomes" id="UP001151287">
    <property type="component" value="Unassembled WGS sequence"/>
</dbReference>
<name>A0A9Q0C6D7_9POAL</name>
<keyword evidence="2" id="KW-1185">Reference proteome</keyword>
<dbReference type="InterPro" id="IPR053218">
    <property type="entry name" value="Pathogen-related_defense"/>
</dbReference>
<dbReference type="InterPro" id="IPR032710">
    <property type="entry name" value="NTF2-like_dom_sf"/>
</dbReference>
<organism evidence="1 2">
    <name type="scientific">Rhynchospora breviuscula</name>
    <dbReference type="NCBI Taxonomy" id="2022672"/>
    <lineage>
        <taxon>Eukaryota</taxon>
        <taxon>Viridiplantae</taxon>
        <taxon>Streptophyta</taxon>
        <taxon>Embryophyta</taxon>
        <taxon>Tracheophyta</taxon>
        <taxon>Spermatophyta</taxon>
        <taxon>Magnoliopsida</taxon>
        <taxon>Liliopsida</taxon>
        <taxon>Poales</taxon>
        <taxon>Cyperaceae</taxon>
        <taxon>Cyperoideae</taxon>
        <taxon>Rhynchosporeae</taxon>
        <taxon>Rhynchospora</taxon>
    </lineage>
</organism>
<dbReference type="PANTHER" id="PTHR31723">
    <property type="entry name" value="PATHOGENESIS-RELATED FAMILY PROTEIN"/>
    <property type="match status" value="1"/>
</dbReference>
<reference evidence="1" key="1">
    <citation type="journal article" date="2022" name="Cell">
        <title>Repeat-based holocentromeres influence genome architecture and karyotype evolution.</title>
        <authorList>
            <person name="Hofstatter P.G."/>
            <person name="Thangavel G."/>
            <person name="Lux T."/>
            <person name="Neumann P."/>
            <person name="Vondrak T."/>
            <person name="Novak P."/>
            <person name="Zhang M."/>
            <person name="Costa L."/>
            <person name="Castellani M."/>
            <person name="Scott A."/>
            <person name="Toegelov H."/>
            <person name="Fuchs J."/>
            <person name="Mata-Sucre Y."/>
            <person name="Dias Y."/>
            <person name="Vanzela A.L.L."/>
            <person name="Huettel B."/>
            <person name="Almeida C.C.S."/>
            <person name="Simkova H."/>
            <person name="Souza G."/>
            <person name="Pedrosa-Harand A."/>
            <person name="Macas J."/>
            <person name="Mayer K.F.X."/>
            <person name="Houben A."/>
            <person name="Marques A."/>
        </authorList>
    </citation>
    <scope>NUCLEOTIDE SEQUENCE</scope>
    <source>
        <strain evidence="1">RhyBre1mFocal</strain>
    </source>
</reference>
<dbReference type="PANTHER" id="PTHR31723:SF4">
    <property type="entry name" value="PATHOGENESIS-RELATED FAMILY PROTEIN"/>
    <property type="match status" value="1"/>
</dbReference>
<dbReference type="EMBL" id="JAMQYH010000005">
    <property type="protein sequence ID" value="KAJ1688010.1"/>
    <property type="molecule type" value="Genomic_DNA"/>
</dbReference>
<accession>A0A9Q0C6D7</accession>
<dbReference type="AlphaFoldDB" id="A0A9Q0C6D7"/>
<sequence>MESDKYRGHLAGEAEINTEWRHGAPPSYELVNELFEQERTKDWPKGSLEEIVQNAIKTWEMEVSHKTRLEDFKSINPDKFTFSVNGRKPFSAKETLEIGSYNVLLGSSLPDDMLAYKSSDETFESSHDVFRSAFPRGFAWEVMAVYSGPPVITFKFRHWGHMEGSFKGHAPTGQVVEMFGVAIVKVDDKLRAEDIEIFYDPGELSAGLIKGPKVAATETTASTSASTHTGLSCPVLRH</sequence>
<dbReference type="OrthoDB" id="65445at2759"/>
<evidence type="ECO:0000313" key="1">
    <source>
        <dbReference type="EMBL" id="KAJ1688010.1"/>
    </source>
</evidence>
<evidence type="ECO:0000313" key="2">
    <source>
        <dbReference type="Proteomes" id="UP001151287"/>
    </source>
</evidence>
<gene>
    <name evidence="1" type="ORF">LUZ63_019400</name>
</gene>
<dbReference type="SUPFAM" id="SSF54427">
    <property type="entry name" value="NTF2-like"/>
    <property type="match status" value="1"/>
</dbReference>